<protein>
    <recommendedName>
        <fullName evidence="3">Mu-like prophage protein gpG</fullName>
    </recommendedName>
</protein>
<name>A0ABQ6S4D2_9BACT</name>
<dbReference type="InterPro" id="IPR006522">
    <property type="entry name" value="Phage_virion_morphogenesis"/>
</dbReference>
<evidence type="ECO:0008006" key="3">
    <source>
        <dbReference type="Google" id="ProtNLM"/>
    </source>
</evidence>
<accession>A0ABQ6S4D2</accession>
<reference evidence="1 2" key="1">
    <citation type="journal article" date="2019" name="Nat. Med.">
        <title>A library of human gut bacterial isolates paired with longitudinal multiomics data enables mechanistic microbiome research.</title>
        <authorList>
            <person name="Poyet M."/>
            <person name="Groussin M."/>
            <person name="Gibbons S.M."/>
            <person name="Avila-Pacheco J."/>
            <person name="Jiang X."/>
            <person name="Kearney S.M."/>
            <person name="Perrotta A.R."/>
            <person name="Berdy B."/>
            <person name="Zhao S."/>
            <person name="Lieberman T.D."/>
            <person name="Swanson P.K."/>
            <person name="Smith M."/>
            <person name="Roesemann S."/>
            <person name="Alexander J.E."/>
            <person name="Rich S.A."/>
            <person name="Livny J."/>
            <person name="Vlamakis H."/>
            <person name="Clish C."/>
            <person name="Bullock K."/>
            <person name="Deik A."/>
            <person name="Scott J."/>
            <person name="Pierce K.A."/>
            <person name="Xavier R.J."/>
            <person name="Alm E.J."/>
        </authorList>
    </citation>
    <scope>NUCLEOTIDE SEQUENCE [LARGE SCALE GENOMIC DNA]</scope>
    <source>
        <strain evidence="1 2">BIOML-A1</strain>
    </source>
</reference>
<proteinExistence type="predicted"/>
<dbReference type="Proteomes" id="UP000324870">
    <property type="component" value="Unassembled WGS sequence"/>
</dbReference>
<evidence type="ECO:0000313" key="2">
    <source>
        <dbReference type="Proteomes" id="UP000324870"/>
    </source>
</evidence>
<dbReference type="RefSeq" id="WP_130062859.1">
    <property type="nucleotide sequence ID" value="NZ_DBFCHR010000112.1"/>
</dbReference>
<sequence>MDIKEFSKLIRAKQKEIDTLMRRKMPIRVGNMAKRHFQDNFRKSGFVDGGLHPWPKTKRQLAGGTSAASQHKPLLSNRNHLFNAVRYVPGDYRVKIVNDVPYAPIHNWGGETSPAVTPKMRRFAWAMYYQAAGKSKKGTKGRKAAENAPSGALPPEAQMWHSLALTKKKRLRIKIPQRQFIGQSRELEERIRADVETQVESVLKL</sequence>
<gene>
    <name evidence="1" type="ORF">F2A26_06320</name>
</gene>
<dbReference type="EMBL" id="VVND01000007">
    <property type="protein sequence ID" value="KAA3159651.1"/>
    <property type="molecule type" value="Genomic_DNA"/>
</dbReference>
<keyword evidence="2" id="KW-1185">Reference proteome</keyword>
<comment type="caution">
    <text evidence="1">The sequence shown here is derived from an EMBL/GenBank/DDBJ whole genome shotgun (WGS) entry which is preliminary data.</text>
</comment>
<organism evidence="1 2">
    <name type="scientific">Alistipes finegoldii</name>
    <dbReference type="NCBI Taxonomy" id="214856"/>
    <lineage>
        <taxon>Bacteria</taxon>
        <taxon>Pseudomonadati</taxon>
        <taxon>Bacteroidota</taxon>
        <taxon>Bacteroidia</taxon>
        <taxon>Bacteroidales</taxon>
        <taxon>Rikenellaceae</taxon>
        <taxon>Alistipes</taxon>
    </lineage>
</organism>
<evidence type="ECO:0000313" key="1">
    <source>
        <dbReference type="EMBL" id="KAA3159651.1"/>
    </source>
</evidence>
<dbReference type="Pfam" id="PF05069">
    <property type="entry name" value="Phage_tail_S"/>
    <property type="match status" value="1"/>
</dbReference>